<name>A0ABT1RYJ2_9FIRM</name>
<dbReference type="RefSeq" id="WP_154669697.1">
    <property type="nucleotide sequence ID" value="NZ_CABKVV010000013.1"/>
</dbReference>
<reference evidence="1 2" key="1">
    <citation type="submission" date="2022-06" db="EMBL/GenBank/DDBJ databases">
        <title>Isolation of gut microbiota from human fecal samples.</title>
        <authorList>
            <person name="Pamer E.G."/>
            <person name="Barat B."/>
            <person name="Waligurski E."/>
            <person name="Medina S."/>
            <person name="Paddock L."/>
            <person name="Mostad J."/>
        </authorList>
    </citation>
    <scope>NUCLEOTIDE SEQUENCE [LARGE SCALE GENOMIC DNA]</scope>
    <source>
        <strain evidence="1 2">DFI.9.73</strain>
    </source>
</reference>
<comment type="caution">
    <text evidence="1">The sequence shown here is derived from an EMBL/GenBank/DDBJ whole genome shotgun (WGS) entry which is preliminary data.</text>
</comment>
<dbReference type="GeneID" id="90534069"/>
<evidence type="ECO:0000313" key="1">
    <source>
        <dbReference type="EMBL" id="MCQ4839759.1"/>
    </source>
</evidence>
<sequence length="58" mass="6542">MAEANFDYSVAAEAKMLALEYMRQKSLTDDSPEDIAREYRMVEQKIKAALDSLNGVTL</sequence>
<evidence type="ECO:0000313" key="2">
    <source>
        <dbReference type="Proteomes" id="UP001524473"/>
    </source>
</evidence>
<gene>
    <name evidence="1" type="ORF">NE695_07520</name>
</gene>
<proteinExistence type="predicted"/>
<accession>A0ABT1RYJ2</accession>
<protein>
    <submittedName>
        <fullName evidence="1">Uncharacterized protein</fullName>
    </submittedName>
</protein>
<keyword evidence="2" id="KW-1185">Reference proteome</keyword>
<dbReference type="Proteomes" id="UP001524473">
    <property type="component" value="Unassembled WGS sequence"/>
</dbReference>
<dbReference type="EMBL" id="JANFZH010000014">
    <property type="protein sequence ID" value="MCQ4839759.1"/>
    <property type="molecule type" value="Genomic_DNA"/>
</dbReference>
<organism evidence="1 2">
    <name type="scientific">Neglectibacter timonensis</name>
    <dbReference type="NCBI Taxonomy" id="1776382"/>
    <lineage>
        <taxon>Bacteria</taxon>
        <taxon>Bacillati</taxon>
        <taxon>Bacillota</taxon>
        <taxon>Clostridia</taxon>
        <taxon>Eubacteriales</taxon>
        <taxon>Oscillospiraceae</taxon>
        <taxon>Neglectibacter</taxon>
    </lineage>
</organism>